<dbReference type="Pfam" id="PF00535">
    <property type="entry name" value="Glycos_transf_2"/>
    <property type="match status" value="1"/>
</dbReference>
<protein>
    <submittedName>
        <fullName evidence="2">Glycosyltransferase family 2 protein</fullName>
    </submittedName>
</protein>
<accession>A0ABW3I7G0</accession>
<organism evidence="2 3">
    <name type="scientific">Seminibacterium arietis</name>
    <dbReference type="NCBI Taxonomy" id="1173502"/>
    <lineage>
        <taxon>Bacteria</taxon>
        <taxon>Pseudomonadati</taxon>
        <taxon>Pseudomonadota</taxon>
        <taxon>Gammaproteobacteria</taxon>
        <taxon>Pasteurellales</taxon>
        <taxon>Pasteurellaceae</taxon>
        <taxon>Seminibacterium</taxon>
    </lineage>
</organism>
<feature type="domain" description="Glycosyltransferase 2-like" evidence="1">
    <location>
        <begin position="3"/>
        <end position="125"/>
    </location>
</feature>
<reference evidence="3" key="1">
    <citation type="journal article" date="2019" name="Int. J. Syst. Evol. Microbiol.">
        <title>The Global Catalogue of Microorganisms (GCM) 10K type strain sequencing project: providing services to taxonomists for standard genome sequencing and annotation.</title>
        <authorList>
            <consortium name="The Broad Institute Genomics Platform"/>
            <consortium name="The Broad Institute Genome Sequencing Center for Infectious Disease"/>
            <person name="Wu L."/>
            <person name="Ma J."/>
        </authorList>
    </citation>
    <scope>NUCLEOTIDE SEQUENCE [LARGE SCALE GENOMIC DNA]</scope>
    <source>
        <strain evidence="3">CCUG 61707</strain>
    </source>
</reference>
<dbReference type="InterPro" id="IPR001173">
    <property type="entry name" value="Glyco_trans_2-like"/>
</dbReference>
<dbReference type="PANTHER" id="PTHR22916">
    <property type="entry name" value="GLYCOSYLTRANSFERASE"/>
    <property type="match status" value="1"/>
</dbReference>
<gene>
    <name evidence="2" type="ORF">ACFQ02_01010</name>
</gene>
<dbReference type="InterPro" id="IPR029044">
    <property type="entry name" value="Nucleotide-diphossugar_trans"/>
</dbReference>
<dbReference type="CDD" id="cd00761">
    <property type="entry name" value="Glyco_tranf_GTA_type"/>
    <property type="match status" value="1"/>
</dbReference>
<evidence type="ECO:0000259" key="1">
    <source>
        <dbReference type="Pfam" id="PF00535"/>
    </source>
</evidence>
<dbReference type="EMBL" id="JBHTJN010000001">
    <property type="protein sequence ID" value="MFD0965447.1"/>
    <property type="molecule type" value="Genomic_DNA"/>
</dbReference>
<keyword evidence="3" id="KW-1185">Reference proteome</keyword>
<evidence type="ECO:0000313" key="2">
    <source>
        <dbReference type="EMBL" id="MFD0965447.1"/>
    </source>
</evidence>
<dbReference type="SUPFAM" id="SSF53448">
    <property type="entry name" value="Nucleotide-diphospho-sugar transferases"/>
    <property type="match status" value="1"/>
</dbReference>
<dbReference type="Proteomes" id="UP001596996">
    <property type="component" value="Unassembled WGS sequence"/>
</dbReference>
<dbReference type="Gene3D" id="3.90.550.10">
    <property type="entry name" value="Spore Coat Polysaccharide Biosynthesis Protein SpsA, Chain A"/>
    <property type="match status" value="1"/>
</dbReference>
<sequence>MFSIIIPSFNREVEIASLLDSLSEQTVCNFEVIIVDDCSFNPICINKNYSFPVRIIRNLQNKGVAESRNIGAKNAKNEWLIFLDDDDRFLPEKCEVLTRCITNNMDINFIYHPAECIMVNEGFSYFTQPYKDVNDLTLDKLLLANKIGGMPMIAIKKILFEEIGGLSNKLLALEDYEFILKLILNKDFNPIYISHPLTKCSFYTKRSSVSTNIDNTKNAIEFIRKNYVNTSIQKHNFEINTQYILAYIAMMNLSRKAAKYYFNIFKINKKIKPIIIALIFLISPKLAINLKRFM</sequence>
<comment type="caution">
    <text evidence="2">The sequence shown here is derived from an EMBL/GenBank/DDBJ whole genome shotgun (WGS) entry which is preliminary data.</text>
</comment>
<name>A0ABW3I7G0_9PAST</name>
<dbReference type="PANTHER" id="PTHR22916:SF3">
    <property type="entry name" value="UDP-GLCNAC:BETAGAL BETA-1,3-N-ACETYLGLUCOSAMINYLTRANSFERASE-LIKE PROTEIN 1"/>
    <property type="match status" value="1"/>
</dbReference>
<dbReference type="RefSeq" id="WP_380818162.1">
    <property type="nucleotide sequence ID" value="NZ_JBHTJN010000001.1"/>
</dbReference>
<evidence type="ECO:0000313" key="3">
    <source>
        <dbReference type="Proteomes" id="UP001596996"/>
    </source>
</evidence>
<proteinExistence type="predicted"/>